<dbReference type="InterPro" id="IPR015421">
    <property type="entry name" value="PyrdxlP-dep_Trfase_major"/>
</dbReference>
<dbReference type="PANTHER" id="PTHR46383:SF1">
    <property type="entry name" value="ASPARTATE AMINOTRANSFERASE"/>
    <property type="match status" value="1"/>
</dbReference>
<keyword evidence="4 8" id="KW-0032">Aminotransferase</keyword>
<dbReference type="GO" id="GO:0030170">
    <property type="term" value="F:pyridoxal phosphate binding"/>
    <property type="evidence" value="ECO:0007669"/>
    <property type="project" value="InterPro"/>
</dbReference>
<dbReference type="Gene3D" id="3.40.640.10">
    <property type="entry name" value="Type I PLP-dependent aspartate aminotransferase-like (Major domain)"/>
    <property type="match status" value="1"/>
</dbReference>
<dbReference type="PANTHER" id="PTHR46383">
    <property type="entry name" value="ASPARTATE AMINOTRANSFERASE"/>
    <property type="match status" value="1"/>
</dbReference>
<evidence type="ECO:0000256" key="8">
    <source>
        <dbReference type="RuleBase" id="RU000481"/>
    </source>
</evidence>
<evidence type="ECO:0000256" key="7">
    <source>
        <dbReference type="ARBA" id="ARBA00049185"/>
    </source>
</evidence>
<evidence type="ECO:0000256" key="3">
    <source>
        <dbReference type="ARBA" id="ARBA00011738"/>
    </source>
</evidence>
<dbReference type="PROSITE" id="PS00105">
    <property type="entry name" value="AA_TRANSFER_CLASS_1"/>
    <property type="match status" value="1"/>
</dbReference>
<comment type="catalytic activity">
    <reaction evidence="7">
        <text>L-aspartate + 2-oxoglutarate = oxaloacetate + L-glutamate</text>
        <dbReference type="Rhea" id="RHEA:21824"/>
        <dbReference type="ChEBI" id="CHEBI:16452"/>
        <dbReference type="ChEBI" id="CHEBI:16810"/>
        <dbReference type="ChEBI" id="CHEBI:29985"/>
        <dbReference type="ChEBI" id="CHEBI:29991"/>
        <dbReference type="EC" id="2.6.1.1"/>
    </reaction>
</comment>
<dbReference type="Gene3D" id="3.90.1150.10">
    <property type="entry name" value="Aspartate Aminotransferase, domain 1"/>
    <property type="match status" value="1"/>
</dbReference>
<proteinExistence type="inferred from homology"/>
<evidence type="ECO:0000256" key="4">
    <source>
        <dbReference type="ARBA" id="ARBA00022576"/>
    </source>
</evidence>
<dbReference type="Proteomes" id="UP000562395">
    <property type="component" value="Unassembled WGS sequence"/>
</dbReference>
<evidence type="ECO:0000313" key="11">
    <source>
        <dbReference type="Proteomes" id="UP000562395"/>
    </source>
</evidence>
<evidence type="ECO:0000256" key="2">
    <source>
        <dbReference type="ARBA" id="ARBA00007441"/>
    </source>
</evidence>
<keyword evidence="11" id="KW-1185">Reference proteome</keyword>
<evidence type="ECO:0000259" key="9">
    <source>
        <dbReference type="Pfam" id="PF00155"/>
    </source>
</evidence>
<dbReference type="InterPro" id="IPR004839">
    <property type="entry name" value="Aminotransferase_I/II_large"/>
</dbReference>
<evidence type="ECO:0000256" key="5">
    <source>
        <dbReference type="ARBA" id="ARBA00022679"/>
    </source>
</evidence>
<comment type="similarity">
    <text evidence="2 8">Belongs to the class-I pyridoxal-phosphate-dependent aminotransferase family.</text>
</comment>
<dbReference type="SUPFAM" id="SSF53383">
    <property type="entry name" value="PLP-dependent transferases"/>
    <property type="match status" value="1"/>
</dbReference>
<dbReference type="GO" id="GO:0004069">
    <property type="term" value="F:L-aspartate:2-oxoglutarate aminotransferase activity"/>
    <property type="evidence" value="ECO:0007669"/>
    <property type="project" value="UniProtKB-EC"/>
</dbReference>
<sequence length="392" mass="41265">MLSSDKLSGALSRIAPSRTTAITDRAIQLRAEGRDVISLSVGEPDFATPAHVIQAAKDALDAGDTKYTAVVGTAALREAAALHFKRDLGIDVPPSQIIVSAGGKQAIFHALLATLDPSDEVLIPSPWWVSYPEIVRFAGASVVDLPTTAAGGFRITPAQLEAAITPATRWLLLNSPGNPTGATYPAAELRALGEVLRRHPRVLVMSDDIYAPLRYGEGIHATLAVECPDLADRILTVSGVSKSHAMTGFRIGVSAGPAWLIGAMGRLQSHSSGNAASISQAAAVAAFTGPQDFLNDWRERFRARRDMVVAALNAIPGLSTPVPDGAFYCMIDAAPLMDRFGDDEALCLHLLESGVAVVPASAFGGRDGFRISFAADEAKLTEALRRIAKAVA</sequence>
<dbReference type="InterPro" id="IPR050596">
    <property type="entry name" value="AspAT/PAT-like"/>
</dbReference>
<comment type="caution">
    <text evidence="10">The sequence shown here is derived from an EMBL/GenBank/DDBJ whole genome shotgun (WGS) entry which is preliminary data.</text>
</comment>
<organism evidence="10 11">
    <name type="scientific">Novosphingobium hassiacum</name>
    <dbReference type="NCBI Taxonomy" id="173676"/>
    <lineage>
        <taxon>Bacteria</taxon>
        <taxon>Pseudomonadati</taxon>
        <taxon>Pseudomonadota</taxon>
        <taxon>Alphaproteobacteria</taxon>
        <taxon>Sphingomonadales</taxon>
        <taxon>Sphingomonadaceae</taxon>
        <taxon>Novosphingobium</taxon>
    </lineage>
</organism>
<dbReference type="Pfam" id="PF00155">
    <property type="entry name" value="Aminotran_1_2"/>
    <property type="match status" value="1"/>
</dbReference>
<dbReference type="FunFam" id="3.40.640.10:FF:000033">
    <property type="entry name" value="Aspartate aminotransferase"/>
    <property type="match status" value="1"/>
</dbReference>
<dbReference type="AlphaFoldDB" id="A0A7W5ZW53"/>
<dbReference type="GO" id="GO:0006520">
    <property type="term" value="P:amino acid metabolic process"/>
    <property type="evidence" value="ECO:0007669"/>
    <property type="project" value="InterPro"/>
</dbReference>
<keyword evidence="5 8" id="KW-0808">Transferase</keyword>
<feature type="domain" description="Aminotransferase class I/classII large" evidence="9">
    <location>
        <begin position="35"/>
        <end position="387"/>
    </location>
</feature>
<reference evidence="10 11" key="1">
    <citation type="submission" date="2020-08" db="EMBL/GenBank/DDBJ databases">
        <title>Genomic Encyclopedia of Type Strains, Phase IV (KMG-IV): sequencing the most valuable type-strain genomes for metagenomic binning, comparative biology and taxonomic classification.</title>
        <authorList>
            <person name="Goeker M."/>
        </authorList>
    </citation>
    <scope>NUCLEOTIDE SEQUENCE [LARGE SCALE GENOMIC DNA]</scope>
    <source>
        <strain evidence="10 11">DSM 14552</strain>
    </source>
</reference>
<dbReference type="InterPro" id="IPR015422">
    <property type="entry name" value="PyrdxlP-dep_Trfase_small"/>
</dbReference>
<dbReference type="RefSeq" id="WP_183612409.1">
    <property type="nucleotide sequence ID" value="NZ_JACICY010000002.1"/>
</dbReference>
<dbReference type="InterPro" id="IPR015424">
    <property type="entry name" value="PyrdxlP-dep_Trfase"/>
</dbReference>
<evidence type="ECO:0000313" key="10">
    <source>
        <dbReference type="EMBL" id="MBB3860173.1"/>
    </source>
</evidence>
<name>A0A7W5ZW53_9SPHN</name>
<accession>A0A7W5ZW53</accession>
<dbReference type="EC" id="2.6.1.-" evidence="8"/>
<gene>
    <name evidence="10" type="ORF">GGQ88_001434</name>
</gene>
<evidence type="ECO:0000256" key="1">
    <source>
        <dbReference type="ARBA" id="ARBA00001933"/>
    </source>
</evidence>
<evidence type="ECO:0000256" key="6">
    <source>
        <dbReference type="ARBA" id="ARBA00022898"/>
    </source>
</evidence>
<dbReference type="InterPro" id="IPR004838">
    <property type="entry name" value="NHTrfase_class1_PyrdxlP-BS"/>
</dbReference>
<keyword evidence="6" id="KW-0663">Pyridoxal phosphate</keyword>
<comment type="subunit">
    <text evidence="3">Homodimer.</text>
</comment>
<protein>
    <recommendedName>
        <fullName evidence="8">Aminotransferase</fullName>
        <ecNumber evidence="8">2.6.1.-</ecNumber>
    </recommendedName>
</protein>
<comment type="cofactor">
    <cofactor evidence="1 8">
        <name>pyridoxal 5'-phosphate</name>
        <dbReference type="ChEBI" id="CHEBI:597326"/>
    </cofactor>
</comment>
<dbReference type="EMBL" id="JACICY010000002">
    <property type="protein sequence ID" value="MBB3860173.1"/>
    <property type="molecule type" value="Genomic_DNA"/>
</dbReference>
<dbReference type="CDD" id="cd00609">
    <property type="entry name" value="AAT_like"/>
    <property type="match status" value="1"/>
</dbReference>